<dbReference type="InterPro" id="IPR010259">
    <property type="entry name" value="S8pro/Inhibitor_I9"/>
</dbReference>
<dbReference type="EMBL" id="PXOG01000010">
    <property type="protein sequence ID" value="RGP81465.1"/>
    <property type="molecule type" value="Genomic_DNA"/>
</dbReference>
<evidence type="ECO:0000256" key="4">
    <source>
        <dbReference type="ARBA" id="ARBA00022801"/>
    </source>
</evidence>
<feature type="chain" id="PRO_5017296335" description="Alkaline ase" evidence="8">
    <location>
        <begin position="19"/>
        <end position="390"/>
    </location>
</feature>
<evidence type="ECO:0000256" key="2">
    <source>
        <dbReference type="ARBA" id="ARBA00022670"/>
    </source>
</evidence>
<dbReference type="STRING" id="694270.A0A395TB28"/>
<feature type="active site" description="Charge relay system" evidence="6">
    <location>
        <position position="335"/>
    </location>
</feature>
<dbReference type="PROSITE" id="PS51892">
    <property type="entry name" value="SUBTILASE"/>
    <property type="match status" value="1"/>
</dbReference>
<dbReference type="GO" id="GO:0004252">
    <property type="term" value="F:serine-type endopeptidase activity"/>
    <property type="evidence" value="ECO:0007669"/>
    <property type="project" value="UniProtKB-UniRule"/>
</dbReference>
<keyword evidence="3 8" id="KW-0732">Signal</keyword>
<feature type="domain" description="Peptidase S8/S53" evidence="9">
    <location>
        <begin position="142"/>
        <end position="369"/>
    </location>
</feature>
<keyword evidence="4 6" id="KW-0378">Hydrolase</keyword>
<dbReference type="GO" id="GO:0006508">
    <property type="term" value="P:proteolysis"/>
    <property type="evidence" value="ECO:0007669"/>
    <property type="project" value="UniProtKB-KW"/>
</dbReference>
<evidence type="ECO:0000259" key="9">
    <source>
        <dbReference type="Pfam" id="PF00082"/>
    </source>
</evidence>
<dbReference type="InterPro" id="IPR022398">
    <property type="entry name" value="Peptidase_S8_His-AS"/>
</dbReference>
<protein>
    <recommendedName>
        <fullName evidence="13">Alkaline ase</fullName>
    </recommendedName>
</protein>
<feature type="signal peptide" evidence="8">
    <location>
        <begin position="1"/>
        <end position="18"/>
    </location>
</feature>
<reference evidence="11 12" key="1">
    <citation type="journal article" date="2018" name="PLoS Pathog.">
        <title>Evolution of structural diversity of trichothecenes, a family of toxins produced by plant pathogenic and entomopathogenic fungi.</title>
        <authorList>
            <person name="Proctor R.H."/>
            <person name="McCormick S.P."/>
            <person name="Kim H.S."/>
            <person name="Cardoza R.E."/>
            <person name="Stanley A.M."/>
            <person name="Lindo L."/>
            <person name="Kelly A."/>
            <person name="Brown D.W."/>
            <person name="Lee T."/>
            <person name="Vaughan M.M."/>
            <person name="Alexander N.J."/>
            <person name="Busman M."/>
            <person name="Gutierrez S."/>
        </authorList>
    </citation>
    <scope>NUCLEOTIDE SEQUENCE [LARGE SCALE GENOMIC DNA]</scope>
    <source>
        <strain evidence="11 12">NRRL 20695</strain>
    </source>
</reference>
<dbReference type="SUPFAM" id="SSF54897">
    <property type="entry name" value="Protease propeptides/inhibitors"/>
    <property type="match status" value="1"/>
</dbReference>
<name>A0A395TB28_9HYPO</name>
<dbReference type="InterPro" id="IPR050131">
    <property type="entry name" value="Peptidase_S8_subtilisin-like"/>
</dbReference>
<accession>A0A395TB28</accession>
<dbReference type="Pfam" id="PF00082">
    <property type="entry name" value="Peptidase_S8"/>
    <property type="match status" value="1"/>
</dbReference>
<dbReference type="AlphaFoldDB" id="A0A395TB28"/>
<comment type="caution">
    <text evidence="11">The sequence shown here is derived from an EMBL/GenBank/DDBJ whole genome shotgun (WGS) entry which is preliminary data.</text>
</comment>
<keyword evidence="12" id="KW-1185">Reference proteome</keyword>
<evidence type="ECO:0000256" key="5">
    <source>
        <dbReference type="ARBA" id="ARBA00022825"/>
    </source>
</evidence>
<feature type="domain" description="Inhibitor I9" evidence="10">
    <location>
        <begin position="28"/>
        <end position="106"/>
    </location>
</feature>
<comment type="similarity">
    <text evidence="1 6 7">Belongs to the peptidase S8 family.</text>
</comment>
<evidence type="ECO:0000259" key="10">
    <source>
        <dbReference type="Pfam" id="PF05922"/>
    </source>
</evidence>
<dbReference type="InterPro" id="IPR000209">
    <property type="entry name" value="Peptidase_S8/S53_dom"/>
</dbReference>
<keyword evidence="5 6" id="KW-0720">Serine protease</keyword>
<evidence type="ECO:0000256" key="6">
    <source>
        <dbReference type="PROSITE-ProRule" id="PRU01240"/>
    </source>
</evidence>
<dbReference type="GO" id="GO:0005576">
    <property type="term" value="C:extracellular region"/>
    <property type="evidence" value="ECO:0007669"/>
    <property type="project" value="UniProtKB-ARBA"/>
</dbReference>
<proteinExistence type="inferred from homology"/>
<organism evidence="11 12">
    <name type="scientific">Fusarium longipes</name>
    <dbReference type="NCBI Taxonomy" id="694270"/>
    <lineage>
        <taxon>Eukaryota</taxon>
        <taxon>Fungi</taxon>
        <taxon>Dikarya</taxon>
        <taxon>Ascomycota</taxon>
        <taxon>Pezizomycotina</taxon>
        <taxon>Sordariomycetes</taxon>
        <taxon>Hypocreomycetidae</taxon>
        <taxon>Hypocreales</taxon>
        <taxon>Nectriaceae</taxon>
        <taxon>Fusarium</taxon>
    </lineage>
</organism>
<evidence type="ECO:0008006" key="13">
    <source>
        <dbReference type="Google" id="ProtNLM"/>
    </source>
</evidence>
<gene>
    <name evidence="11" type="ORF">FLONG3_403</name>
</gene>
<dbReference type="Pfam" id="PF05922">
    <property type="entry name" value="Inhibitor_I9"/>
    <property type="match status" value="1"/>
</dbReference>
<dbReference type="FunFam" id="3.40.50.200:FF:000014">
    <property type="entry name" value="Proteinase K"/>
    <property type="match status" value="1"/>
</dbReference>
<dbReference type="InterPro" id="IPR015500">
    <property type="entry name" value="Peptidase_S8_subtilisin-rel"/>
</dbReference>
<dbReference type="InterPro" id="IPR036852">
    <property type="entry name" value="Peptidase_S8/S53_dom_sf"/>
</dbReference>
<evidence type="ECO:0000256" key="7">
    <source>
        <dbReference type="RuleBase" id="RU003355"/>
    </source>
</evidence>
<evidence type="ECO:0000313" key="11">
    <source>
        <dbReference type="EMBL" id="RGP81465.1"/>
    </source>
</evidence>
<dbReference type="OrthoDB" id="206201at2759"/>
<dbReference type="InterPro" id="IPR037045">
    <property type="entry name" value="S8pro/Inhibitor_I9_sf"/>
</dbReference>
<evidence type="ECO:0000313" key="12">
    <source>
        <dbReference type="Proteomes" id="UP000266234"/>
    </source>
</evidence>
<dbReference type="SUPFAM" id="SSF52743">
    <property type="entry name" value="Subtilisin-like"/>
    <property type="match status" value="1"/>
</dbReference>
<dbReference type="PANTHER" id="PTHR43806:SF58">
    <property type="entry name" value="ALKALINE PROTEASE 1-RELATED"/>
    <property type="match status" value="1"/>
</dbReference>
<dbReference type="Gene3D" id="3.30.70.80">
    <property type="entry name" value="Peptidase S8 propeptide/proteinase inhibitor I9"/>
    <property type="match status" value="1"/>
</dbReference>
<dbReference type="Gene3D" id="3.40.50.200">
    <property type="entry name" value="Peptidase S8/S53 domain"/>
    <property type="match status" value="1"/>
</dbReference>
<feature type="active site" description="Charge relay system" evidence="6">
    <location>
        <position position="149"/>
    </location>
</feature>
<dbReference type="Proteomes" id="UP000266234">
    <property type="component" value="Unassembled WGS sequence"/>
</dbReference>
<dbReference type="InterPro" id="IPR034193">
    <property type="entry name" value="PCSK9_ProteinaseK-like"/>
</dbReference>
<evidence type="ECO:0000256" key="1">
    <source>
        <dbReference type="ARBA" id="ARBA00011073"/>
    </source>
</evidence>
<sequence>MYKLLISLFAIGATVADAAQNSNANRWVVAIKPEASSELQYHVRWVNELHTRNMQKRGEVAIGIETTFKFPGFAGYSGSFDEETLEELKANPNITAIEQDHEVHLAALTSQQNPPWSLSAISHANPPSASGSYIYDSTAGEGTFAYVLDSGLYAKHNDFEGRATLAYDATGGAATDQGHGTHVAGIIGSKTYGVAKKTSILGVQVTGTDVGQASWILAGITWTVNDILAKKRVGKSVVNMSISTTNSAIMNNAVKSMIDSGIPVVVAAGNYNIDAADTSPANLPEAITVAASNRDFRRWQHSNWGSTVDLFAPGQDIPSTWVGSADKVYTTSGTSMASPYVAGVAAYLLALEGPKSPAALKKRILDLATSDLISDAKGVPNLLLYNGNSA</sequence>
<dbReference type="PANTHER" id="PTHR43806">
    <property type="entry name" value="PEPTIDASE S8"/>
    <property type="match status" value="1"/>
</dbReference>
<dbReference type="CDD" id="cd04077">
    <property type="entry name" value="Peptidases_S8_PCSK9_ProteinaseK_like"/>
    <property type="match status" value="1"/>
</dbReference>
<dbReference type="InterPro" id="IPR023827">
    <property type="entry name" value="Peptidase_S8_Asp-AS"/>
</dbReference>
<evidence type="ECO:0000256" key="8">
    <source>
        <dbReference type="SAM" id="SignalP"/>
    </source>
</evidence>
<evidence type="ECO:0000256" key="3">
    <source>
        <dbReference type="ARBA" id="ARBA00022729"/>
    </source>
</evidence>
<dbReference type="PROSITE" id="PS00138">
    <property type="entry name" value="SUBTILASE_SER"/>
    <property type="match status" value="1"/>
</dbReference>
<dbReference type="PROSITE" id="PS00136">
    <property type="entry name" value="SUBTILASE_ASP"/>
    <property type="match status" value="1"/>
</dbReference>
<dbReference type="InterPro" id="IPR023828">
    <property type="entry name" value="Peptidase_S8_Ser-AS"/>
</dbReference>
<keyword evidence="2 6" id="KW-0645">Protease</keyword>
<feature type="active site" description="Charge relay system" evidence="6">
    <location>
        <position position="179"/>
    </location>
</feature>
<dbReference type="PRINTS" id="PR00723">
    <property type="entry name" value="SUBTILISIN"/>
</dbReference>
<dbReference type="PROSITE" id="PS00137">
    <property type="entry name" value="SUBTILASE_HIS"/>
    <property type="match status" value="1"/>
</dbReference>